<dbReference type="Pfam" id="PF00308">
    <property type="entry name" value="Bac_DnaA"/>
    <property type="match status" value="1"/>
</dbReference>
<dbReference type="eggNOG" id="COG0593">
    <property type="taxonomic scope" value="Bacteria"/>
</dbReference>
<dbReference type="NCBIfam" id="TIGR00362">
    <property type="entry name" value="DnaA"/>
    <property type="match status" value="1"/>
</dbReference>
<dbReference type="EMBL" id="AENT01000024">
    <property type="protein sequence ID" value="EFR42540.1"/>
    <property type="molecule type" value="Genomic_DNA"/>
</dbReference>
<evidence type="ECO:0000259" key="13">
    <source>
        <dbReference type="SMART" id="SM00760"/>
    </source>
</evidence>
<comment type="caution">
    <text evidence="8">Lacks conserved residue(s) required for the propagation of feature annotation.</text>
</comment>
<dbReference type="SUPFAM" id="SSF52540">
    <property type="entry name" value="P-loop containing nucleoside triphosphate hydrolases"/>
    <property type="match status" value="1"/>
</dbReference>
<dbReference type="Gene3D" id="1.10.1750.10">
    <property type="match status" value="1"/>
</dbReference>
<feature type="region of interest" description="Domain I, interacts with DnaA modulators" evidence="8">
    <location>
        <begin position="1"/>
        <end position="104"/>
    </location>
</feature>
<comment type="domain">
    <text evidence="8">Domain I is involved in oligomerization and binding regulators, domain II is flexibile and of varying length in different bacteria, domain III forms the AAA+ region, while domain IV binds dsDNA.</text>
</comment>
<keyword evidence="4 8" id="KW-0547">Nucleotide-binding</keyword>
<dbReference type="GO" id="GO:0005886">
    <property type="term" value="C:plasma membrane"/>
    <property type="evidence" value="ECO:0007669"/>
    <property type="project" value="TreeGrafter"/>
</dbReference>
<feature type="region of interest" description="Domain IV, binds dsDNA" evidence="8">
    <location>
        <begin position="373"/>
        <end position="494"/>
    </location>
</feature>
<evidence type="ECO:0000256" key="4">
    <source>
        <dbReference type="ARBA" id="ARBA00022741"/>
    </source>
</evidence>
<dbReference type="PANTHER" id="PTHR30050">
    <property type="entry name" value="CHROMOSOMAL REPLICATION INITIATOR PROTEIN DNAA"/>
    <property type="match status" value="1"/>
</dbReference>
<dbReference type="InterPro" id="IPR038454">
    <property type="entry name" value="DnaA_N_sf"/>
</dbReference>
<evidence type="ECO:0000256" key="3">
    <source>
        <dbReference type="ARBA" id="ARBA00022705"/>
    </source>
</evidence>
<dbReference type="InterPro" id="IPR055199">
    <property type="entry name" value="Hda_lid"/>
</dbReference>
<evidence type="ECO:0000313" key="15">
    <source>
        <dbReference type="Proteomes" id="UP000004594"/>
    </source>
</evidence>
<feature type="binding site" evidence="8">
    <location>
        <position position="200"/>
    </location>
    <ligand>
        <name>ATP</name>
        <dbReference type="ChEBI" id="CHEBI:30616"/>
    </ligand>
</feature>
<dbReference type="Gene3D" id="3.40.50.300">
    <property type="entry name" value="P-loop containing nucleotide triphosphate hydrolases"/>
    <property type="match status" value="1"/>
</dbReference>
<dbReference type="Gene3D" id="1.10.8.60">
    <property type="match status" value="1"/>
</dbReference>
<comment type="function">
    <text evidence="8 10">Plays an essential role in the initiation and regulation of chromosomal replication. ATP-DnaA binds to the origin of replication (oriC) to initiate formation of the DNA replication initiation complex once per cell cycle. Binds the DnaA box (a 9 base pair repeat at the origin) and separates the double-stranded (ds)DNA. Forms a right-handed helical filament on oriC DNA; dsDNA binds to the exterior of the filament while single-stranded (ss)DNA is stabiized in the filament's interior. The ATP-DnaA-oriC complex binds and stabilizes one strand of the AT-rich DNA unwinding element (DUE), permitting loading of DNA polymerase. After initiation quickly degrades to an ADP-DnaA complex that is not apt for DNA replication. Binds acidic phospholipids.</text>
</comment>
<evidence type="ECO:0000256" key="5">
    <source>
        <dbReference type="ARBA" id="ARBA00022840"/>
    </source>
</evidence>
<dbReference type="Gene3D" id="3.30.300.180">
    <property type="match status" value="1"/>
</dbReference>
<evidence type="ECO:0000256" key="1">
    <source>
        <dbReference type="ARBA" id="ARBA00006583"/>
    </source>
</evidence>
<evidence type="ECO:0000256" key="7">
    <source>
        <dbReference type="ARBA" id="ARBA00023125"/>
    </source>
</evidence>
<evidence type="ECO:0000313" key="14">
    <source>
        <dbReference type="EMBL" id="EFR42540.1"/>
    </source>
</evidence>
<feature type="binding site" evidence="8">
    <location>
        <position position="202"/>
    </location>
    <ligand>
        <name>ATP</name>
        <dbReference type="ChEBI" id="CHEBI:30616"/>
    </ligand>
</feature>
<evidence type="ECO:0000256" key="8">
    <source>
        <dbReference type="HAMAP-Rule" id="MF_00377"/>
    </source>
</evidence>
<dbReference type="SMART" id="SM00382">
    <property type="entry name" value="AAA"/>
    <property type="match status" value="1"/>
</dbReference>
<dbReference type="GO" id="GO:0006270">
    <property type="term" value="P:DNA replication initiation"/>
    <property type="evidence" value="ECO:0007669"/>
    <property type="project" value="UniProtKB-UniRule"/>
</dbReference>
<dbReference type="InterPro" id="IPR003593">
    <property type="entry name" value="AAA+_ATPase"/>
</dbReference>
<dbReference type="GO" id="GO:0006275">
    <property type="term" value="P:regulation of DNA replication"/>
    <property type="evidence" value="ECO:0007669"/>
    <property type="project" value="UniProtKB-UniRule"/>
</dbReference>
<dbReference type="AlphaFoldDB" id="E4L9Q8"/>
<feature type="binding site" evidence="8">
    <location>
        <position position="204"/>
    </location>
    <ligand>
        <name>ATP</name>
        <dbReference type="ChEBI" id="CHEBI:30616"/>
    </ligand>
</feature>
<dbReference type="InterPro" id="IPR027417">
    <property type="entry name" value="P-loop_NTPase"/>
</dbReference>
<dbReference type="PANTHER" id="PTHR30050:SF2">
    <property type="entry name" value="CHROMOSOMAL REPLICATION INITIATOR PROTEIN DNAA"/>
    <property type="match status" value="1"/>
</dbReference>
<keyword evidence="6 8" id="KW-0446">Lipid-binding</keyword>
<dbReference type="SMART" id="SM00760">
    <property type="entry name" value="Bac_DnaA_C"/>
    <property type="match status" value="1"/>
</dbReference>
<gene>
    <name evidence="8 14" type="primary">dnaA</name>
    <name evidence="14" type="ORF">HMPREF9220_0489</name>
</gene>
<comment type="subunit">
    <text evidence="8">Oligomerizes as a right-handed, spiral filament on DNA at oriC.</text>
</comment>
<dbReference type="CDD" id="cd00009">
    <property type="entry name" value="AAA"/>
    <property type="match status" value="1"/>
</dbReference>
<protein>
    <recommendedName>
        <fullName evidence="8 9">Chromosomal replication initiator protein DnaA</fullName>
    </recommendedName>
</protein>
<dbReference type="Proteomes" id="UP000004594">
    <property type="component" value="Unassembled WGS sequence"/>
</dbReference>
<dbReference type="InterPro" id="IPR020591">
    <property type="entry name" value="Chromosome_initiator_DnaA-like"/>
</dbReference>
<dbReference type="PRINTS" id="PR00051">
    <property type="entry name" value="DNAA"/>
</dbReference>
<dbReference type="Pfam" id="PF22688">
    <property type="entry name" value="Hda_lid"/>
    <property type="match status" value="1"/>
</dbReference>
<dbReference type="GO" id="GO:0005524">
    <property type="term" value="F:ATP binding"/>
    <property type="evidence" value="ECO:0007669"/>
    <property type="project" value="UniProtKB-UniRule"/>
</dbReference>
<comment type="similarity">
    <text evidence="1 8 11">Belongs to the DnaA family.</text>
</comment>
<keyword evidence="7 8" id="KW-0238">DNA-binding</keyword>
<dbReference type="InterPro" id="IPR013159">
    <property type="entry name" value="DnaA_C"/>
</dbReference>
<evidence type="ECO:0000256" key="6">
    <source>
        <dbReference type="ARBA" id="ARBA00023121"/>
    </source>
</evidence>
<dbReference type="Pfam" id="PF08299">
    <property type="entry name" value="Bac_DnaA_C"/>
    <property type="match status" value="1"/>
</dbReference>
<evidence type="ECO:0000256" key="2">
    <source>
        <dbReference type="ARBA" id="ARBA00022490"/>
    </source>
</evidence>
<comment type="caution">
    <text evidence="14">The sequence shown here is derived from an EMBL/GenBank/DDBJ whole genome shotgun (WGS) entry which is preliminary data.</text>
</comment>
<dbReference type="SUPFAM" id="SSF48295">
    <property type="entry name" value="TrpR-like"/>
    <property type="match status" value="1"/>
</dbReference>
<dbReference type="CDD" id="cd06571">
    <property type="entry name" value="Bac_DnaA_C"/>
    <property type="match status" value="1"/>
</dbReference>
<comment type="subcellular location">
    <subcellularLocation>
        <location evidence="8">Cytoplasm</location>
    </subcellularLocation>
</comment>
<evidence type="ECO:0000256" key="9">
    <source>
        <dbReference type="NCBIfam" id="TIGR00362"/>
    </source>
</evidence>
<evidence type="ECO:0000256" key="11">
    <source>
        <dbReference type="RuleBase" id="RU004227"/>
    </source>
</evidence>
<dbReference type="GO" id="GO:0003688">
    <property type="term" value="F:DNA replication origin binding"/>
    <property type="evidence" value="ECO:0007669"/>
    <property type="project" value="UniProtKB-UniRule"/>
</dbReference>
<dbReference type="GO" id="GO:0008289">
    <property type="term" value="F:lipid binding"/>
    <property type="evidence" value="ECO:0007669"/>
    <property type="project" value="UniProtKB-KW"/>
</dbReference>
<dbReference type="RefSeq" id="WP_007554818.1">
    <property type="nucleotide sequence ID" value="NZ_AENT01000024.1"/>
</dbReference>
<evidence type="ECO:0000259" key="12">
    <source>
        <dbReference type="SMART" id="SM00382"/>
    </source>
</evidence>
<feature type="binding site" evidence="8">
    <location>
        <position position="203"/>
    </location>
    <ligand>
        <name>ATP</name>
        <dbReference type="ChEBI" id="CHEBI:30616"/>
    </ligand>
</feature>
<keyword evidence="3 8" id="KW-0235">DNA replication</keyword>
<dbReference type="InterPro" id="IPR001957">
    <property type="entry name" value="Chromosome_initiator_DnaA"/>
</dbReference>
<evidence type="ECO:0000256" key="10">
    <source>
        <dbReference type="RuleBase" id="RU000577"/>
    </source>
</evidence>
<dbReference type="InterPro" id="IPR013317">
    <property type="entry name" value="DnaA_dom"/>
</dbReference>
<proteinExistence type="inferred from homology"/>
<dbReference type="HAMAP" id="MF_00377">
    <property type="entry name" value="DnaA_bact"/>
    <property type="match status" value="1"/>
</dbReference>
<keyword evidence="2 8" id="KW-0963">Cytoplasm</keyword>
<dbReference type="OrthoDB" id="9807019at2"/>
<dbReference type="GO" id="GO:0005737">
    <property type="term" value="C:cytoplasm"/>
    <property type="evidence" value="ECO:0007669"/>
    <property type="project" value="UniProtKB-SubCell"/>
</dbReference>
<keyword evidence="5 8" id="KW-0067">ATP-binding</keyword>
<sequence length="494" mass="57591">MNLFTLWGFILEYIKKNDPQYYEMFYKKIFPSLLDEKELTIITQDPYLVSWIEALYKTKLETIISEKLNKPMKIVILSKEDHEEKKSEKIPDFMEEEKLPLMDEVKPYSPPENILINIPKNSQDIVLPSIQNYSKQTKVKEKPVYKSPNPINTEHTFETFVHGNCNEMAFQSALSVAQMAVNMEEMDKKMNPLFIYGPSGLGKTHLLHAICNYIRENAPHLSYIFVSSETFTNELIASIKSNSMPKFREKYRNPDYLLIDDVQFFGSKNSSKMEIFNTFNTLFDNKKHIILTSDRTPSDIEELEDRIQTRFSSGLIVPISPPDYEICSIILEKRAEKEGINIPSEVINYIAEHINTNVRELDGAFNKLVTYAKVQKKEMTLEFAKETLKDQIPLEQNREITPEIIINTVCNKFNVKKENLLGKGRPKNIVIPRQIAMYLCRKELNLSFPILRDIFKRKDHSTILYACERVEKDIAKDNETKRIIEELSNMLKNI</sequence>
<feature type="domain" description="AAA+ ATPase" evidence="12">
    <location>
        <begin position="189"/>
        <end position="321"/>
    </location>
</feature>
<dbReference type="InterPro" id="IPR010921">
    <property type="entry name" value="Trp_repressor/repl_initiator"/>
</dbReference>
<organism evidence="14 15">
    <name type="scientific">Dialister micraerophilus UPII 345-E</name>
    <dbReference type="NCBI Taxonomy" id="910314"/>
    <lineage>
        <taxon>Bacteria</taxon>
        <taxon>Bacillati</taxon>
        <taxon>Bacillota</taxon>
        <taxon>Negativicutes</taxon>
        <taxon>Veillonellales</taxon>
        <taxon>Veillonellaceae</taxon>
        <taxon>Dialister</taxon>
    </lineage>
</organism>
<name>E4L9Q8_9FIRM</name>
<feature type="domain" description="Chromosomal replication initiator DnaA C-terminal" evidence="13">
    <location>
        <begin position="401"/>
        <end position="470"/>
    </location>
</feature>
<reference evidence="14 15" key="1">
    <citation type="submission" date="2010-11" db="EMBL/GenBank/DDBJ databases">
        <authorList>
            <person name="Durkin A.S."/>
            <person name="Madupu R."/>
            <person name="Torralba M."/>
            <person name="Gillis M."/>
            <person name="Methe B."/>
            <person name="Sutton G."/>
            <person name="Nelson K.E."/>
        </authorList>
    </citation>
    <scope>NUCLEOTIDE SEQUENCE [LARGE SCALE GENOMIC DNA]</scope>
    <source>
        <strain evidence="14 15">UPII 345-E</strain>
    </source>
</reference>
<accession>E4L9Q8</accession>